<protein>
    <recommendedName>
        <fullName evidence="5">Ataxin-10 homolog</fullName>
    </recommendedName>
    <alternativeName>
        <fullName evidence="6">Copper transport protein 86</fullName>
    </alternativeName>
</protein>
<feature type="region of interest" description="Disordered" evidence="7">
    <location>
        <begin position="590"/>
        <end position="692"/>
    </location>
</feature>
<evidence type="ECO:0000313" key="10">
    <source>
        <dbReference type="Proteomes" id="UP000310066"/>
    </source>
</evidence>
<dbReference type="Pfam" id="PF09759">
    <property type="entry name" value="Atx10homo_assoc"/>
    <property type="match status" value="1"/>
</dbReference>
<dbReference type="EMBL" id="NAJP01000021">
    <property type="protein sequence ID" value="TKA42881.1"/>
    <property type="molecule type" value="Genomic_DNA"/>
</dbReference>
<dbReference type="InterPro" id="IPR019156">
    <property type="entry name" value="Ataxin-10_domain"/>
</dbReference>
<dbReference type="PANTHER" id="PTHR13255:SF0">
    <property type="entry name" value="ATAXIN-10"/>
    <property type="match status" value="1"/>
</dbReference>
<feature type="compositionally biased region" description="Acidic residues" evidence="7">
    <location>
        <begin position="621"/>
        <end position="680"/>
    </location>
</feature>
<dbReference type="SUPFAM" id="SSF48371">
    <property type="entry name" value="ARM repeat"/>
    <property type="match status" value="1"/>
</dbReference>
<evidence type="ECO:0000256" key="5">
    <source>
        <dbReference type="ARBA" id="ARBA00044801"/>
    </source>
</evidence>
<dbReference type="SUPFAM" id="SSF47095">
    <property type="entry name" value="HMG-box"/>
    <property type="match status" value="1"/>
</dbReference>
<keyword evidence="3" id="KW-0131">Cell cycle</keyword>
<keyword evidence="2" id="KW-0132">Cell division</keyword>
<feature type="compositionally biased region" description="Gly residues" evidence="7">
    <location>
        <begin position="1503"/>
        <end position="1531"/>
    </location>
</feature>
<proteinExistence type="inferred from homology"/>
<feature type="region of interest" description="Disordered" evidence="7">
    <location>
        <begin position="1329"/>
        <end position="1359"/>
    </location>
</feature>
<evidence type="ECO:0000256" key="2">
    <source>
        <dbReference type="ARBA" id="ARBA00022618"/>
    </source>
</evidence>
<name>A0A4U0V2M4_9PEZI</name>
<evidence type="ECO:0000256" key="4">
    <source>
        <dbReference type="ARBA" id="ARBA00044746"/>
    </source>
</evidence>
<feature type="region of interest" description="Disordered" evidence="7">
    <location>
        <begin position="1"/>
        <end position="25"/>
    </location>
</feature>
<dbReference type="InterPro" id="IPR036910">
    <property type="entry name" value="HMG_box_dom_sf"/>
</dbReference>
<comment type="similarity">
    <text evidence="1">Belongs to the ataxin-10 family.</text>
</comment>
<dbReference type="InterPro" id="IPR051374">
    <property type="entry name" value="Ataxin-10/CTR86_families"/>
</dbReference>
<gene>
    <name evidence="9" type="ORF">B0A54_07097</name>
</gene>
<evidence type="ECO:0000259" key="8">
    <source>
        <dbReference type="Pfam" id="PF09759"/>
    </source>
</evidence>
<feature type="region of interest" description="Disordered" evidence="7">
    <location>
        <begin position="242"/>
        <end position="276"/>
    </location>
</feature>
<organism evidence="9 10">
    <name type="scientific">Friedmanniomyces endolithicus</name>
    <dbReference type="NCBI Taxonomy" id="329885"/>
    <lineage>
        <taxon>Eukaryota</taxon>
        <taxon>Fungi</taxon>
        <taxon>Dikarya</taxon>
        <taxon>Ascomycota</taxon>
        <taxon>Pezizomycotina</taxon>
        <taxon>Dothideomycetes</taxon>
        <taxon>Dothideomycetidae</taxon>
        <taxon>Mycosphaerellales</taxon>
        <taxon>Teratosphaeriaceae</taxon>
        <taxon>Friedmanniomyces</taxon>
    </lineage>
</organism>
<feature type="region of interest" description="Disordered" evidence="7">
    <location>
        <begin position="1424"/>
        <end position="1449"/>
    </location>
</feature>
<evidence type="ECO:0000313" key="9">
    <source>
        <dbReference type="EMBL" id="TKA42881.1"/>
    </source>
</evidence>
<dbReference type="GO" id="GO:0051301">
    <property type="term" value="P:cell division"/>
    <property type="evidence" value="ECO:0007669"/>
    <property type="project" value="UniProtKB-KW"/>
</dbReference>
<feature type="compositionally biased region" description="Polar residues" evidence="7">
    <location>
        <begin position="1424"/>
        <end position="1440"/>
    </location>
</feature>
<reference evidence="9 10" key="1">
    <citation type="submission" date="2017-03" db="EMBL/GenBank/DDBJ databases">
        <title>Genomes of endolithic fungi from Antarctica.</title>
        <authorList>
            <person name="Coleine C."/>
            <person name="Masonjones S."/>
            <person name="Stajich J.E."/>
        </authorList>
    </citation>
    <scope>NUCLEOTIDE SEQUENCE [LARGE SCALE GENOMIC DNA]</scope>
    <source>
        <strain evidence="9 10">CCFEE 5311</strain>
    </source>
</reference>
<feature type="region of interest" description="Disordered" evidence="7">
    <location>
        <begin position="1498"/>
        <end position="1531"/>
    </location>
</feature>
<dbReference type="InterPro" id="IPR011989">
    <property type="entry name" value="ARM-like"/>
</dbReference>
<feature type="region of interest" description="Disordered" evidence="7">
    <location>
        <begin position="869"/>
        <end position="902"/>
    </location>
</feature>
<evidence type="ECO:0000256" key="1">
    <source>
        <dbReference type="ARBA" id="ARBA00008384"/>
    </source>
</evidence>
<evidence type="ECO:0000256" key="6">
    <source>
        <dbReference type="ARBA" id="ARBA00044805"/>
    </source>
</evidence>
<evidence type="ECO:0000256" key="3">
    <source>
        <dbReference type="ARBA" id="ARBA00023306"/>
    </source>
</evidence>
<dbReference type="GO" id="GO:0005829">
    <property type="term" value="C:cytosol"/>
    <property type="evidence" value="ECO:0007669"/>
    <property type="project" value="TreeGrafter"/>
</dbReference>
<sequence length="1531" mass="166445">MARDAGDVKGKQRDRERARERKMDKTAQAHSVFVRLVLPPYTIHFESPTYMRDTTLDLLDRKVCKPTLITTASDPAVRQAIGTDRHFWADLVLLFHAAIPSLERRSFTIWDPSSVDYESTSGALIASHYPTLWKDLERLNDLVSISRNVLTIGPAAQDLAAYESLDHEVFRLINCCVRVTARGYDGEAGTGDEEKWQWVVNAYKKLLITSLQFLNNLVAQNERRKLMLWLSLFDHEKPGDEYNGGHSAFSADDIPETSRTSMADVPSNPSVAPEPPLNDEDILLAYGVDSTGRTIPRSERERAARAIASDALQTEPYSFPANIQGLLSAAHSHGDLTALVGTSYAYFGKKLHNVRCSPNVKANSQNPGQPTLAEEHEELKRQWSELGESDKDHWEGLYSDVAAKYRADLAVWEAKQIMLLRDGDEAVTAEEGLIGERQRELRDRVRELEVEIAEHLHLTGQDLDASPDILRSRYAAETRVGGVADGEVDRELTGILHKEDLRWRATVADDVKMGVSAAAGRRILESGKGELLKRLGGYRRSETEPGVGAMHADDRRPEDVMRMRSDVMARSLSAGAGARVSEQEIDNSVVVVRPGTSQSGTRARTSRGRVAIREQAPVLDTGEEDLGSEMDGDEEPEGSEEGDEDDEEEGAEGDEEPEEDDRRDEEEEEEEEEEDEDEDYPGSTEDGRGLLTDVPLILGPSEIEVLPMLIMSGIVPPPATSQPNGSLASAPLSHNAEHLTQNERHLEVKNAHTLRTHLLLAQSTGRNLLRELLIFVAAWDLREEELYFKFMVKILEGILDAGLLPYAYHSFRDRSRSKDIISPAQAVMVKLVTVVYRGRGGAKRASENGTVADERYWAAKRRAAASQLLATRVPTEEDDEDDIDGSANDRTGADPKSFNKDSGNALHHRHHALLLLYPPPSRTDLHTLNFLFTEFRQHIVPQTCALIFLQSQIHAGRAGAEDFPLNLWDMERMYEGVYQFLEFLAVVCEDGGGVSANGVPGTVATDNGSASTGGAGNGWGKAVLAEWEAACELVALLRELEGGSEKRDGAKQIRYGKGVAIGSVSPALAAQRRAMALQAQHAAQAQQYAMQPQIPRIMPLPMAQQQRSLSADAAIPASGRQQGLYPGGSLSSSSMGERPMAFDDLRGSVELPPLSATLPSMMGGGLDLEPGSIFEAETPLAYPEDMVGMGMGMGILPPHQLGAVHPPLHLPPLAGGEAIGGGVPVPAVPDQDEPSDFEWRNLKKLTVLVLSSLVWKNPKVQDQVREYGGLEALVSCCRPEGEESNPYIREHAIMCLRFAVEGNEENVSVMRGLVGQDREKDEEQFRGPAQKLARRGREQQRLLGGALPTPASGEEVGREGVVREVLDQGGYETFLDGKGQVGLRRKADVALLQPMQTQTYGPAPQSPHHVPAAAEKAVHTLPSATSNNIVGGGPSSSTAGISKPAPPRLSPARLTAEKAAELMQNALRDLPLGDKLVTDKQKAEALAKLDRAFESTEQALRRGAGGGGGGANGYGGGGNGGAGKKAGGGGA</sequence>
<dbReference type="STRING" id="329885.A0A4U0V2M4"/>
<evidence type="ECO:0000256" key="7">
    <source>
        <dbReference type="SAM" id="MobiDB-lite"/>
    </source>
</evidence>
<dbReference type="Gene3D" id="1.25.10.10">
    <property type="entry name" value="Leucine-rich Repeat Variant"/>
    <property type="match status" value="1"/>
</dbReference>
<dbReference type="Proteomes" id="UP000310066">
    <property type="component" value="Unassembled WGS sequence"/>
</dbReference>
<feature type="domain" description="Ataxin-10" evidence="8">
    <location>
        <begin position="1243"/>
        <end position="1322"/>
    </location>
</feature>
<comment type="caution">
    <text evidence="9">The sequence shown here is derived from an EMBL/GenBank/DDBJ whole genome shotgun (WGS) entry which is preliminary data.</text>
</comment>
<dbReference type="InterPro" id="IPR016024">
    <property type="entry name" value="ARM-type_fold"/>
</dbReference>
<comment type="function">
    <text evidence="4">May play a role in the regulation of cytokinesis.</text>
</comment>
<dbReference type="OrthoDB" id="379794at2759"/>
<dbReference type="PANTHER" id="PTHR13255">
    <property type="entry name" value="ATAXIN-10"/>
    <property type="match status" value="1"/>
</dbReference>
<accession>A0A4U0V2M4</accession>